<dbReference type="GO" id="GO:0000160">
    <property type="term" value="P:phosphorelay signal transduction system"/>
    <property type="evidence" value="ECO:0007669"/>
    <property type="project" value="InterPro"/>
</dbReference>
<keyword evidence="4" id="KW-1185">Reference proteome</keyword>
<evidence type="ECO:0000313" key="4">
    <source>
        <dbReference type="Proteomes" id="UP000256884"/>
    </source>
</evidence>
<accession>A0A3E0HFJ2</accession>
<name>A0A3E0HFJ2_9FLAO</name>
<dbReference type="Gene3D" id="1.20.120.160">
    <property type="entry name" value="HPT domain"/>
    <property type="match status" value="1"/>
</dbReference>
<dbReference type="AlphaFoldDB" id="A0A3E0HFJ2"/>
<gene>
    <name evidence="3" type="ORF">C7448_11133</name>
</gene>
<protein>
    <recommendedName>
        <fullName evidence="2">HPt domain-containing protein</fullName>
    </recommendedName>
</protein>
<comment type="caution">
    <text evidence="3">The sequence shown here is derived from an EMBL/GenBank/DDBJ whole genome shotgun (WGS) entry which is preliminary data.</text>
</comment>
<dbReference type="InterPro" id="IPR036641">
    <property type="entry name" value="HPT_dom_sf"/>
</dbReference>
<evidence type="ECO:0000259" key="2">
    <source>
        <dbReference type="PROSITE" id="PS50894"/>
    </source>
</evidence>
<organism evidence="3 4">
    <name type="scientific">Tenacibaculum gallaicum</name>
    <dbReference type="NCBI Taxonomy" id="561505"/>
    <lineage>
        <taxon>Bacteria</taxon>
        <taxon>Pseudomonadati</taxon>
        <taxon>Bacteroidota</taxon>
        <taxon>Flavobacteriia</taxon>
        <taxon>Flavobacteriales</taxon>
        <taxon>Flavobacteriaceae</taxon>
        <taxon>Tenacibaculum</taxon>
    </lineage>
</organism>
<evidence type="ECO:0000313" key="3">
    <source>
        <dbReference type="EMBL" id="REH44501.1"/>
    </source>
</evidence>
<reference evidence="3 4" key="1">
    <citation type="submission" date="2018-08" db="EMBL/GenBank/DDBJ databases">
        <title>Genomic Encyclopedia of Type Strains, Phase IV (KMG-IV): sequencing the most valuable type-strain genomes for metagenomic binning, comparative biology and taxonomic classification.</title>
        <authorList>
            <person name="Goeker M."/>
        </authorList>
    </citation>
    <scope>NUCLEOTIDE SEQUENCE [LARGE SCALE GENOMIC DNA]</scope>
    <source>
        <strain evidence="3 4">DSM 18841</strain>
    </source>
</reference>
<dbReference type="EMBL" id="QUNS01000011">
    <property type="protein sequence ID" value="REH44501.1"/>
    <property type="molecule type" value="Genomic_DNA"/>
</dbReference>
<dbReference type="SUPFAM" id="SSF47226">
    <property type="entry name" value="Histidine-containing phosphotransfer domain, HPT domain"/>
    <property type="match status" value="1"/>
</dbReference>
<proteinExistence type="predicted"/>
<keyword evidence="1" id="KW-0597">Phosphoprotein</keyword>
<evidence type="ECO:0000256" key="1">
    <source>
        <dbReference type="PROSITE-ProRule" id="PRU00110"/>
    </source>
</evidence>
<dbReference type="InterPro" id="IPR008207">
    <property type="entry name" value="Sig_transdc_His_kin_Hpt_dom"/>
</dbReference>
<dbReference type="PROSITE" id="PS50894">
    <property type="entry name" value="HPT"/>
    <property type="match status" value="1"/>
</dbReference>
<dbReference type="GO" id="GO:0004672">
    <property type="term" value="F:protein kinase activity"/>
    <property type="evidence" value="ECO:0007669"/>
    <property type="project" value="UniProtKB-ARBA"/>
</dbReference>
<feature type="modified residue" description="Phosphohistidine" evidence="1">
    <location>
        <position position="55"/>
    </location>
</feature>
<dbReference type="RefSeq" id="WP_115902166.1">
    <property type="nucleotide sequence ID" value="NZ_QUNS01000011.1"/>
</dbReference>
<dbReference type="Proteomes" id="UP000256884">
    <property type="component" value="Unassembled WGS sequence"/>
</dbReference>
<sequence length="105" mass="12350">MEQPNLSYINALSKGDNEFKKQVIAVLKEELSGEIESYFLYIENRDLKKTKEFVHRIKHKMSILGLEKSYKITNDFENNLADNSIENKEYFENALPAMLDFLKEL</sequence>
<feature type="domain" description="HPt" evidence="2">
    <location>
        <begin position="16"/>
        <end position="105"/>
    </location>
</feature>
<dbReference type="OrthoDB" id="1441381at2"/>